<comment type="caution">
    <text evidence="1">The sequence shown here is derived from an EMBL/GenBank/DDBJ whole genome shotgun (WGS) entry which is preliminary data.</text>
</comment>
<keyword evidence="2" id="KW-1185">Reference proteome</keyword>
<dbReference type="EMBL" id="CM055739">
    <property type="protein sequence ID" value="KAJ8004203.1"/>
    <property type="molecule type" value="Genomic_DNA"/>
</dbReference>
<evidence type="ECO:0000313" key="1">
    <source>
        <dbReference type="EMBL" id="KAJ8004203.1"/>
    </source>
</evidence>
<sequence>MNIGWIPMILLSLCFSSAAKVIISHIFDDLVVFQVYGHPGNRTISVPCPNLPGMDSKEMTYTLRLGDLEVGNHTYDTGKNYTETVREGLRLRVNQTDLTVQFVVSGTTVKHASVYTCKVRRLFPPPIEDLKEYRTVVLVQDYQSPPENIPDSGEVWVWKLAFWIIVIYGLAVTLIAFVSYIRLRKKESSHSDYMNTRPRAPPRVLKKKHGVQHPVRMGRY</sequence>
<dbReference type="Proteomes" id="UP001157502">
    <property type="component" value="Chromosome 12"/>
</dbReference>
<name>A0ACC2GKR5_DALPE</name>
<gene>
    <name evidence="1" type="ORF">DPEC_G00156350</name>
</gene>
<proteinExistence type="predicted"/>
<reference evidence="1" key="1">
    <citation type="submission" date="2021-05" db="EMBL/GenBank/DDBJ databases">
        <authorList>
            <person name="Pan Q."/>
            <person name="Jouanno E."/>
            <person name="Zahm M."/>
            <person name="Klopp C."/>
            <person name="Cabau C."/>
            <person name="Louis A."/>
            <person name="Berthelot C."/>
            <person name="Parey E."/>
            <person name="Roest Crollius H."/>
            <person name="Montfort J."/>
            <person name="Robinson-Rechavi M."/>
            <person name="Bouchez O."/>
            <person name="Lampietro C."/>
            <person name="Lopez Roques C."/>
            <person name="Donnadieu C."/>
            <person name="Postlethwait J."/>
            <person name="Bobe J."/>
            <person name="Dillon D."/>
            <person name="Chandos A."/>
            <person name="von Hippel F."/>
            <person name="Guiguen Y."/>
        </authorList>
    </citation>
    <scope>NUCLEOTIDE SEQUENCE</scope>
    <source>
        <strain evidence="1">YG-Jan2019</strain>
    </source>
</reference>
<evidence type="ECO:0000313" key="2">
    <source>
        <dbReference type="Proteomes" id="UP001157502"/>
    </source>
</evidence>
<organism evidence="1 2">
    <name type="scientific">Dallia pectoralis</name>
    <name type="common">Alaska blackfish</name>
    <dbReference type="NCBI Taxonomy" id="75939"/>
    <lineage>
        <taxon>Eukaryota</taxon>
        <taxon>Metazoa</taxon>
        <taxon>Chordata</taxon>
        <taxon>Craniata</taxon>
        <taxon>Vertebrata</taxon>
        <taxon>Euteleostomi</taxon>
        <taxon>Actinopterygii</taxon>
        <taxon>Neopterygii</taxon>
        <taxon>Teleostei</taxon>
        <taxon>Protacanthopterygii</taxon>
        <taxon>Esociformes</taxon>
        <taxon>Umbridae</taxon>
        <taxon>Dallia</taxon>
    </lineage>
</organism>
<accession>A0ACC2GKR5</accession>
<protein>
    <submittedName>
        <fullName evidence="1">Uncharacterized protein</fullName>
    </submittedName>
</protein>